<proteinExistence type="predicted"/>
<dbReference type="Pfam" id="PF11977">
    <property type="entry name" value="RNase_Zc3h12a"/>
    <property type="match status" value="1"/>
</dbReference>
<dbReference type="Gene3D" id="3.40.50.11980">
    <property type="match status" value="1"/>
</dbReference>
<sequence length="191" mass="22434">MSLPIAQWNDRTVHFRKELKEDELRRLILIDGFNIMHHFKNMGLENPSIIDERMCPLVLLPLVCNLMKEGFIVRVVLKNIPREYKISESYILKELQGSGLCIFGLHANVEEEDDLVMLRIAKEYGALIISRDQFRNHKEYEEIARNNVVKYDKISTGLLNDKDSTKKLQDGLCFKYRIDLHETPGMFFDYL</sequence>
<evidence type="ECO:0000259" key="1">
    <source>
        <dbReference type="Pfam" id="PF11977"/>
    </source>
</evidence>
<evidence type="ECO:0000313" key="2">
    <source>
        <dbReference type="Proteomes" id="UP000887578"/>
    </source>
</evidence>
<keyword evidence="2" id="KW-1185">Reference proteome</keyword>
<dbReference type="Proteomes" id="UP000887578">
    <property type="component" value="Unplaced"/>
</dbReference>
<dbReference type="AlphaFoldDB" id="A0A914QSL3"/>
<evidence type="ECO:0000313" key="3">
    <source>
        <dbReference type="WBParaSite" id="PDA_v2.g6512.t1"/>
    </source>
</evidence>
<feature type="domain" description="RNase NYN" evidence="1">
    <location>
        <begin position="25"/>
        <end position="152"/>
    </location>
</feature>
<protein>
    <submittedName>
        <fullName evidence="3">RNase NYN domain-containing protein</fullName>
    </submittedName>
</protein>
<accession>A0A914QSL3</accession>
<name>A0A914QSL3_9BILA</name>
<reference evidence="3" key="1">
    <citation type="submission" date="2022-11" db="UniProtKB">
        <authorList>
            <consortium name="WormBaseParasite"/>
        </authorList>
    </citation>
    <scope>IDENTIFICATION</scope>
</reference>
<dbReference type="WBParaSite" id="PDA_v2.g6512.t1">
    <property type="protein sequence ID" value="PDA_v2.g6512.t1"/>
    <property type="gene ID" value="PDA_v2.g6512"/>
</dbReference>
<organism evidence="2 3">
    <name type="scientific">Panagrolaimus davidi</name>
    <dbReference type="NCBI Taxonomy" id="227884"/>
    <lineage>
        <taxon>Eukaryota</taxon>
        <taxon>Metazoa</taxon>
        <taxon>Ecdysozoa</taxon>
        <taxon>Nematoda</taxon>
        <taxon>Chromadorea</taxon>
        <taxon>Rhabditida</taxon>
        <taxon>Tylenchina</taxon>
        <taxon>Panagrolaimomorpha</taxon>
        <taxon>Panagrolaimoidea</taxon>
        <taxon>Panagrolaimidae</taxon>
        <taxon>Panagrolaimus</taxon>
    </lineage>
</organism>
<dbReference type="InterPro" id="IPR021869">
    <property type="entry name" value="RNase_Zc3h12_NYN"/>
</dbReference>